<dbReference type="CDD" id="cd15489">
    <property type="entry name" value="PHD_SF"/>
    <property type="match status" value="1"/>
</dbReference>
<feature type="domain" description="C2H2-type" evidence="11">
    <location>
        <begin position="56"/>
        <end position="83"/>
    </location>
</feature>
<evidence type="ECO:0000256" key="4">
    <source>
        <dbReference type="ARBA" id="ARBA00022771"/>
    </source>
</evidence>
<dbReference type="InterPro" id="IPR019786">
    <property type="entry name" value="Zinc_finger_PHD-type_CS"/>
</dbReference>
<evidence type="ECO:0000256" key="6">
    <source>
        <dbReference type="ARBA" id="ARBA00023015"/>
    </source>
</evidence>
<evidence type="ECO:0000256" key="9">
    <source>
        <dbReference type="PROSITE-ProRule" id="PRU00042"/>
    </source>
</evidence>
<evidence type="ECO:0000256" key="2">
    <source>
        <dbReference type="ARBA" id="ARBA00022723"/>
    </source>
</evidence>
<dbReference type="PROSITE" id="PS01359">
    <property type="entry name" value="ZF_PHD_1"/>
    <property type="match status" value="1"/>
</dbReference>
<dbReference type="GO" id="GO:0008270">
    <property type="term" value="F:zinc ion binding"/>
    <property type="evidence" value="ECO:0007669"/>
    <property type="project" value="UniProtKB-KW"/>
</dbReference>
<dbReference type="PROSITE" id="PS00028">
    <property type="entry name" value="ZINC_FINGER_C2H2_1"/>
    <property type="match status" value="6"/>
</dbReference>
<sequence>MAKKGRATGSRSKAAAAKTSVTCTVCGKSFGFQRYLKRHMQSVHRANKPVKNTSDFDCSMCGKTFRYLSHLQRHQLTHLEMREHACPLCKQTFVQKDHLKRHLAAKHSDGQSTKQFPCPRCQREKAFPTQWELQRHLDSVHPTLLTCTQCDDSFIFETQEAWQSHKETHTGRRQFQCDRCGRGFHQRCDLDAHTAAHDRLGRFQCVACELAFVQRVQVDRHLRKCHLPKNGNPSCRTCHESFDSERALTGHLKAEHQYASSQMCRYCYDVFPSANAVASHIHDAHFRKLDEPVSIGMQSPAMTSRENDDDEQKKGLEVESEEDEDEETSASLRLIVVVDESCSRPPATLDLAERLPPELVSLFPGLRGLQVTPEDGVTPGQTLILTFPVQSDALNDSEARLHLAQPITIHYS</sequence>
<dbReference type="SMART" id="SM00355">
    <property type="entry name" value="ZnF_C2H2"/>
    <property type="match status" value="9"/>
</dbReference>
<keyword evidence="6" id="KW-0805">Transcription regulation</keyword>
<dbReference type="InterPro" id="IPR013087">
    <property type="entry name" value="Znf_C2H2_type"/>
</dbReference>
<evidence type="ECO:0000256" key="1">
    <source>
        <dbReference type="ARBA" id="ARBA00004123"/>
    </source>
</evidence>
<dbReference type="InterPro" id="IPR036236">
    <property type="entry name" value="Znf_C2H2_sf"/>
</dbReference>
<dbReference type="GO" id="GO:0005654">
    <property type="term" value="C:nucleoplasm"/>
    <property type="evidence" value="ECO:0007669"/>
    <property type="project" value="TreeGrafter"/>
</dbReference>
<keyword evidence="4 9" id="KW-0863">Zinc-finger</keyword>
<protein>
    <submittedName>
        <fullName evidence="13">C2H2-type domain-containing protein</fullName>
    </submittedName>
</protein>
<organism evidence="12 13">
    <name type="scientific">Plectus sambesii</name>
    <dbReference type="NCBI Taxonomy" id="2011161"/>
    <lineage>
        <taxon>Eukaryota</taxon>
        <taxon>Metazoa</taxon>
        <taxon>Ecdysozoa</taxon>
        <taxon>Nematoda</taxon>
        <taxon>Chromadorea</taxon>
        <taxon>Plectida</taxon>
        <taxon>Plectina</taxon>
        <taxon>Plectoidea</taxon>
        <taxon>Plectidae</taxon>
        <taxon>Plectus</taxon>
    </lineage>
</organism>
<feature type="domain" description="C2H2-type" evidence="11">
    <location>
        <begin position="203"/>
        <end position="231"/>
    </location>
</feature>
<evidence type="ECO:0000256" key="5">
    <source>
        <dbReference type="ARBA" id="ARBA00022833"/>
    </source>
</evidence>
<feature type="compositionally biased region" description="Acidic residues" evidence="10">
    <location>
        <begin position="318"/>
        <end position="328"/>
    </location>
</feature>
<proteinExistence type="predicted"/>
<dbReference type="PANTHER" id="PTHR24399">
    <property type="entry name" value="ZINC FINGER AND BTB DOMAIN-CONTAINING"/>
    <property type="match status" value="1"/>
</dbReference>
<keyword evidence="8" id="KW-0539">Nucleus</keyword>
<dbReference type="Pfam" id="PF13912">
    <property type="entry name" value="zf-C2H2_6"/>
    <property type="match status" value="1"/>
</dbReference>
<dbReference type="PANTHER" id="PTHR24399:SF70">
    <property type="entry name" value="C2H2-TYPE DOMAIN-CONTAINING PROTEIN"/>
    <property type="match status" value="1"/>
</dbReference>
<feature type="domain" description="C2H2-type" evidence="11">
    <location>
        <begin position="84"/>
        <end position="112"/>
    </location>
</feature>
<feature type="domain" description="C2H2-type" evidence="11">
    <location>
        <begin position="21"/>
        <end position="49"/>
    </location>
</feature>
<dbReference type="SUPFAM" id="SSF57667">
    <property type="entry name" value="beta-beta-alpha zinc fingers"/>
    <property type="match status" value="3"/>
</dbReference>
<dbReference type="GO" id="GO:0001227">
    <property type="term" value="F:DNA-binding transcription repressor activity, RNA polymerase II-specific"/>
    <property type="evidence" value="ECO:0007669"/>
    <property type="project" value="TreeGrafter"/>
</dbReference>
<feature type="domain" description="C2H2-type" evidence="11">
    <location>
        <begin position="175"/>
        <end position="197"/>
    </location>
</feature>
<evidence type="ECO:0000256" key="7">
    <source>
        <dbReference type="ARBA" id="ARBA00023163"/>
    </source>
</evidence>
<dbReference type="Pfam" id="PF00096">
    <property type="entry name" value="zf-C2H2"/>
    <property type="match status" value="3"/>
</dbReference>
<reference evidence="13" key="1">
    <citation type="submission" date="2022-11" db="UniProtKB">
        <authorList>
            <consortium name="WormBaseParasite"/>
        </authorList>
    </citation>
    <scope>IDENTIFICATION</scope>
</reference>
<dbReference type="PROSITE" id="PS50157">
    <property type="entry name" value="ZINC_FINGER_C2H2_2"/>
    <property type="match status" value="5"/>
</dbReference>
<name>A0A914VBB2_9BILA</name>
<keyword evidence="2" id="KW-0479">Metal-binding</keyword>
<keyword evidence="7" id="KW-0804">Transcription</keyword>
<accession>A0A914VBB2</accession>
<comment type="subcellular location">
    <subcellularLocation>
        <location evidence="1">Nucleus</location>
    </subcellularLocation>
</comment>
<evidence type="ECO:0000256" key="8">
    <source>
        <dbReference type="ARBA" id="ARBA00023242"/>
    </source>
</evidence>
<dbReference type="Gene3D" id="3.30.160.60">
    <property type="entry name" value="Classic Zinc Finger"/>
    <property type="match status" value="6"/>
</dbReference>
<dbReference type="Proteomes" id="UP000887566">
    <property type="component" value="Unplaced"/>
</dbReference>
<evidence type="ECO:0000256" key="3">
    <source>
        <dbReference type="ARBA" id="ARBA00022737"/>
    </source>
</evidence>
<dbReference type="FunFam" id="3.30.160.60:FF:000286">
    <property type="entry name" value="Zinc finger protein 770"/>
    <property type="match status" value="1"/>
</dbReference>
<dbReference type="AlphaFoldDB" id="A0A914VBB2"/>
<keyword evidence="12" id="KW-1185">Reference proteome</keyword>
<evidence type="ECO:0000259" key="11">
    <source>
        <dbReference type="PROSITE" id="PS50157"/>
    </source>
</evidence>
<evidence type="ECO:0000256" key="10">
    <source>
        <dbReference type="SAM" id="MobiDB-lite"/>
    </source>
</evidence>
<evidence type="ECO:0000313" key="12">
    <source>
        <dbReference type="Proteomes" id="UP000887566"/>
    </source>
</evidence>
<keyword evidence="3" id="KW-0677">Repeat</keyword>
<evidence type="ECO:0000313" key="13">
    <source>
        <dbReference type="WBParaSite" id="PSAMB.scaffold166size70358.g3005.t1"/>
    </source>
</evidence>
<keyword evidence="5" id="KW-0862">Zinc</keyword>
<feature type="region of interest" description="Disordered" evidence="10">
    <location>
        <begin position="299"/>
        <end position="329"/>
    </location>
</feature>
<dbReference type="WBParaSite" id="PSAMB.scaffold166size70358.g3005.t1">
    <property type="protein sequence ID" value="PSAMB.scaffold166size70358.g3005.t1"/>
    <property type="gene ID" value="PSAMB.scaffold166size70358.g3005"/>
</dbReference>
<dbReference type="GO" id="GO:0000978">
    <property type="term" value="F:RNA polymerase II cis-regulatory region sequence-specific DNA binding"/>
    <property type="evidence" value="ECO:0007669"/>
    <property type="project" value="TreeGrafter"/>
</dbReference>